<dbReference type="Gene3D" id="1.10.10.10">
    <property type="entry name" value="Winged helix-like DNA-binding domain superfamily/Winged helix DNA-binding domain"/>
    <property type="match status" value="1"/>
</dbReference>
<proteinExistence type="inferred from homology"/>
<keyword evidence="6" id="KW-0808">Transferase</keyword>
<dbReference type="Pfam" id="PF25497">
    <property type="entry name" value="COR-B"/>
    <property type="match status" value="1"/>
</dbReference>
<dbReference type="Pfam" id="PF13855">
    <property type="entry name" value="LRR_8"/>
    <property type="match status" value="1"/>
</dbReference>
<dbReference type="InterPro" id="IPR003591">
    <property type="entry name" value="Leu-rich_rpt_typical-subtyp"/>
</dbReference>
<gene>
    <name evidence="18" type="primary">LRRK1</name>
</gene>
<dbReference type="RefSeq" id="XP_025055346.1">
    <property type="nucleotide sequence ID" value="XM_025199561.1"/>
</dbReference>
<evidence type="ECO:0000313" key="18">
    <source>
        <dbReference type="RefSeq" id="XP_025055346.1"/>
    </source>
</evidence>
<dbReference type="SUPFAM" id="SSF56112">
    <property type="entry name" value="Protein kinase-like (PK-like)"/>
    <property type="match status" value="1"/>
</dbReference>
<dbReference type="Pfam" id="PF12796">
    <property type="entry name" value="Ank_2"/>
    <property type="match status" value="1"/>
</dbReference>
<dbReference type="InterPro" id="IPR001611">
    <property type="entry name" value="Leu-rich_rpt"/>
</dbReference>
<comment type="cofactor">
    <cofactor evidence="1">
        <name>Mg(2+)</name>
        <dbReference type="ChEBI" id="CHEBI:18420"/>
    </cofactor>
</comment>
<keyword evidence="8" id="KW-0547">Nucleotide-binding</keyword>
<comment type="catalytic activity">
    <reaction evidence="12">
        <text>L-threonyl-[protein] + ATP = O-phospho-L-threonyl-[protein] + ADP + H(+)</text>
        <dbReference type="Rhea" id="RHEA:46608"/>
        <dbReference type="Rhea" id="RHEA-COMP:11060"/>
        <dbReference type="Rhea" id="RHEA-COMP:11605"/>
        <dbReference type="ChEBI" id="CHEBI:15378"/>
        <dbReference type="ChEBI" id="CHEBI:30013"/>
        <dbReference type="ChEBI" id="CHEBI:30616"/>
        <dbReference type="ChEBI" id="CHEBI:61977"/>
        <dbReference type="ChEBI" id="CHEBI:456216"/>
        <dbReference type="EC" id="2.7.11.1"/>
    </reaction>
</comment>
<feature type="compositionally biased region" description="Low complexity" evidence="14">
    <location>
        <begin position="1863"/>
        <end position="1880"/>
    </location>
</feature>
<dbReference type="InterPro" id="IPR001245">
    <property type="entry name" value="Ser-Thr/Tyr_kinase_cat_dom"/>
</dbReference>
<dbReference type="FunFam" id="3.30.70.1390:FF:000002">
    <property type="entry name" value="Leucine-rich repeat serine/threonine-protein kinase 1"/>
    <property type="match status" value="1"/>
</dbReference>
<evidence type="ECO:0000256" key="5">
    <source>
        <dbReference type="ARBA" id="ARBA00022614"/>
    </source>
</evidence>
<dbReference type="InterPro" id="IPR036322">
    <property type="entry name" value="WD40_repeat_dom_sf"/>
</dbReference>
<dbReference type="Proteomes" id="UP000189705">
    <property type="component" value="Unplaced"/>
</dbReference>
<evidence type="ECO:0000256" key="13">
    <source>
        <dbReference type="ARBA" id="ARBA00048679"/>
    </source>
</evidence>
<dbReference type="GO" id="GO:0004674">
    <property type="term" value="F:protein serine/threonine kinase activity"/>
    <property type="evidence" value="ECO:0007669"/>
    <property type="project" value="UniProtKB-KW"/>
</dbReference>
<dbReference type="InterPro" id="IPR027417">
    <property type="entry name" value="P-loop_NTPase"/>
</dbReference>
<dbReference type="GeneID" id="102368512"/>
<dbReference type="PANTHER" id="PTHR48056:SF81">
    <property type="entry name" value="RECEPTOR PROTEIN-TYROSINE KINASE CEPR1"/>
    <property type="match status" value="1"/>
</dbReference>
<dbReference type="GO" id="GO:0005524">
    <property type="term" value="F:ATP binding"/>
    <property type="evidence" value="ECO:0007669"/>
    <property type="project" value="UniProtKB-KW"/>
</dbReference>
<dbReference type="PROSITE" id="PS51424">
    <property type="entry name" value="ROC"/>
    <property type="match status" value="1"/>
</dbReference>
<dbReference type="Pfam" id="PF08477">
    <property type="entry name" value="Roc"/>
    <property type="match status" value="1"/>
</dbReference>
<dbReference type="PANTHER" id="PTHR48056">
    <property type="entry name" value="LRR RECEPTOR-LIKE SERINE/THREONINE-PROTEIN KINASE-RELATED"/>
    <property type="match status" value="1"/>
</dbReference>
<dbReference type="InterPro" id="IPR000719">
    <property type="entry name" value="Prot_kinase_dom"/>
</dbReference>
<dbReference type="Gene3D" id="1.10.510.10">
    <property type="entry name" value="Transferase(Phosphotransferase) domain 1"/>
    <property type="match status" value="1"/>
</dbReference>
<dbReference type="SMART" id="SM00248">
    <property type="entry name" value="ANK"/>
    <property type="match status" value="4"/>
</dbReference>
<dbReference type="InterPro" id="IPR020859">
    <property type="entry name" value="ROC"/>
</dbReference>
<evidence type="ECO:0000256" key="11">
    <source>
        <dbReference type="ARBA" id="ARBA00023134"/>
    </source>
</evidence>
<dbReference type="SMART" id="SM00364">
    <property type="entry name" value="LRR_BAC"/>
    <property type="match status" value="7"/>
</dbReference>
<dbReference type="CDD" id="cd14067">
    <property type="entry name" value="STKc_LRRK1"/>
    <property type="match status" value="1"/>
</dbReference>
<evidence type="ECO:0000256" key="10">
    <source>
        <dbReference type="ARBA" id="ARBA00022840"/>
    </source>
</evidence>
<keyword evidence="10" id="KW-0067">ATP-binding</keyword>
<keyword evidence="7" id="KW-0677">Repeat</keyword>
<feature type="domain" description="Roc" evidence="16">
    <location>
        <begin position="641"/>
        <end position="835"/>
    </location>
</feature>
<dbReference type="Gene3D" id="3.80.10.10">
    <property type="entry name" value="Ribonuclease Inhibitor"/>
    <property type="match status" value="3"/>
</dbReference>
<dbReference type="InterPro" id="IPR057263">
    <property type="entry name" value="COR-B"/>
</dbReference>
<dbReference type="InterPro" id="IPR002110">
    <property type="entry name" value="Ankyrin_rpt"/>
</dbReference>
<dbReference type="InterPro" id="IPR032675">
    <property type="entry name" value="LRR_dom_sf"/>
</dbReference>
<evidence type="ECO:0000256" key="12">
    <source>
        <dbReference type="ARBA" id="ARBA00047899"/>
    </source>
</evidence>
<evidence type="ECO:0000256" key="8">
    <source>
        <dbReference type="ARBA" id="ARBA00022741"/>
    </source>
</evidence>
<dbReference type="SUPFAM" id="SSF52058">
    <property type="entry name" value="L domain-like"/>
    <property type="match status" value="1"/>
</dbReference>
<feature type="region of interest" description="Disordered" evidence="14">
    <location>
        <begin position="1859"/>
        <end position="1908"/>
    </location>
</feature>
<dbReference type="InterPro" id="IPR032171">
    <property type="entry name" value="COR-A"/>
</dbReference>
<accession>A0A3Q0G6Q2</accession>
<dbReference type="Pfam" id="PF16095">
    <property type="entry name" value="COR-A"/>
    <property type="match status" value="1"/>
</dbReference>
<evidence type="ECO:0000259" key="15">
    <source>
        <dbReference type="PROSITE" id="PS50011"/>
    </source>
</evidence>
<keyword evidence="11" id="KW-0342">GTP-binding</keyword>
<dbReference type="Gene3D" id="3.30.70.1390">
    <property type="entry name" value="ROC domain from the Parkinson's disease-associated leucine-rich repeat kinase 2"/>
    <property type="match status" value="1"/>
</dbReference>
<keyword evidence="17" id="KW-1185">Reference proteome</keyword>
<dbReference type="FunFam" id="1.10.510.10:FF:000361">
    <property type="entry name" value="Leucine-rich repeat serine/threonine-protein kinase 1"/>
    <property type="match status" value="1"/>
</dbReference>
<feature type="compositionally biased region" description="Polar residues" evidence="14">
    <location>
        <begin position="1899"/>
        <end position="1908"/>
    </location>
</feature>
<dbReference type="Pfam" id="PF07714">
    <property type="entry name" value="PK_Tyr_Ser-Thr"/>
    <property type="match status" value="1"/>
</dbReference>
<name>A0A3Q0G6Q2_ALLSI</name>
<dbReference type="GO" id="GO:0005525">
    <property type="term" value="F:GTP binding"/>
    <property type="evidence" value="ECO:0007669"/>
    <property type="project" value="UniProtKB-KW"/>
</dbReference>
<dbReference type="GO" id="GO:0009966">
    <property type="term" value="P:regulation of signal transduction"/>
    <property type="evidence" value="ECO:0007669"/>
    <property type="project" value="UniProtKB-ARBA"/>
</dbReference>
<evidence type="ECO:0000256" key="6">
    <source>
        <dbReference type="ARBA" id="ARBA00022679"/>
    </source>
</evidence>
<evidence type="ECO:0000256" key="3">
    <source>
        <dbReference type="ARBA" id="ARBA00012513"/>
    </source>
</evidence>
<evidence type="ECO:0000259" key="16">
    <source>
        <dbReference type="PROSITE" id="PS51424"/>
    </source>
</evidence>
<evidence type="ECO:0000256" key="1">
    <source>
        <dbReference type="ARBA" id="ARBA00001946"/>
    </source>
</evidence>
<dbReference type="InParanoid" id="A0A3Q0G6Q2"/>
<feature type="domain" description="Protein kinase" evidence="15">
    <location>
        <begin position="1251"/>
        <end position="1534"/>
    </location>
</feature>
<evidence type="ECO:0000256" key="7">
    <source>
        <dbReference type="ARBA" id="ARBA00022737"/>
    </source>
</evidence>
<dbReference type="PROSITE" id="PS51450">
    <property type="entry name" value="LRR"/>
    <property type="match status" value="3"/>
</dbReference>
<protein>
    <recommendedName>
        <fullName evidence="3">non-specific serine/threonine protein kinase</fullName>
        <ecNumber evidence="3">2.7.11.1</ecNumber>
    </recommendedName>
</protein>
<dbReference type="PROSITE" id="PS50011">
    <property type="entry name" value="PROTEIN_KINASE_DOM"/>
    <property type="match status" value="1"/>
</dbReference>
<dbReference type="CTD" id="79705"/>
<dbReference type="SUPFAM" id="SSF48403">
    <property type="entry name" value="Ankyrin repeat"/>
    <property type="match status" value="1"/>
</dbReference>
<dbReference type="FunFam" id="3.40.50.300:FF:000698">
    <property type="entry name" value="Leucine-rich repeat serine/threonine-protein kinase 1"/>
    <property type="match status" value="1"/>
</dbReference>
<keyword evidence="5" id="KW-0433">Leucine-rich repeat</keyword>
<keyword evidence="9 18" id="KW-0418">Kinase</keyword>
<dbReference type="KEGG" id="asn:102368512"/>
<dbReference type="SUPFAM" id="SSF52540">
    <property type="entry name" value="P-loop containing nucleoside triphosphate hydrolases"/>
    <property type="match status" value="1"/>
</dbReference>
<comment type="similarity">
    <text evidence="2">Belongs to the protein kinase superfamily. TKL Ser/Thr protein kinase family. ROCO subfamily.</text>
</comment>
<dbReference type="STRING" id="38654.A0A3Q0G6Q2"/>
<dbReference type="Pfam" id="PF00560">
    <property type="entry name" value="LRR_1"/>
    <property type="match status" value="1"/>
</dbReference>
<dbReference type="SMART" id="SM00220">
    <property type="entry name" value="S_TKc"/>
    <property type="match status" value="1"/>
</dbReference>
<dbReference type="EC" id="2.7.11.1" evidence="3"/>
<dbReference type="InterPro" id="IPR036770">
    <property type="entry name" value="Ankyrin_rpt-contain_sf"/>
</dbReference>
<dbReference type="SMART" id="SM00369">
    <property type="entry name" value="LRR_TYP"/>
    <property type="match status" value="8"/>
</dbReference>
<evidence type="ECO:0000313" key="17">
    <source>
        <dbReference type="Proteomes" id="UP000189705"/>
    </source>
</evidence>
<dbReference type="InterPro" id="IPR011009">
    <property type="entry name" value="Kinase-like_dom_sf"/>
</dbReference>
<sequence length="2021" mass="226921">MILNAAERWRLDPSRLQPRMYWCVGTEEAAVCREGNMDPQNGAVDMGGKQSTVGDVSIPPTPVTDNIQAAYKSGDTNTAQDLIKTTCEENILQVEKCQLLSIAAAYGDLQAVRYLLKDVLVTLPTEPNDDNPAVVAAYFGHVDVVKELLDSLHDPSTFHQLLNWMLAIACRQGHLEIVKLLILTYSADPECCAVRKNEFPVLIRLPLYAAIKAGNEDIAVFLLQNGASFCSYILMDSPDSSKHLLRKYFIETNLHLGNASARTLLRVSWTNLRLPWVDLDWLIDISCRITELDLSANCLVTLPSVIPWGLMNLRRLNLSNNQLTELPGVQLSDEIICTRLLEVDVSVNRLTVLPSGFLHLTKLQKLLAAKNYMEKLFEEENTTNWIGLRKLQELDVSDNRLVELPTAFLCCLKSLNVLHVSRNNLKVFPDPWACPLKCCKAARNALQSLPDTFTIFWKNHLKEVDFSENALKEVPQGLFQLEALVSLKLLGNQLAALPSQEKWTCRQLKSLDLSRNQLGKNEEGFKTKRIAFFTTRSRPRSSMETGSFLEFPTFLSDSLEVLYLNDNQLDFVPQSICLLKGLTELYLGNNPGIRELPPELGQLANLWQLDTEELNISNVPAEIRKEGPKTVLAYLRAQLRKAEKCKLMKMIVVGPPRQGKSTLIEILQTGKVPQVMHSDATIRTTKWELQKPAGYKAKVDSVELNVWDIGGPASMSTVNQCFFTDKALYMVVWNLALGEEAVANLQFWLLNIEAKAPNSVVLVVGTHLDLIETKFRVERIATLRAYVLALCRSPSGSRATGFPDITFKHLHELSCKTLEGLDGLRQLIFHVTCNMKDVGSSIGSQKLAGRLIPRSYLSLQEAVLMEQQRRSQTDDVQYLTDKQIEQILEQTPGNDIKDYEDLQTAINFLIETGTLLHFPDTSHGLRNLYFLDPVWLSECLQRIFNIKSSKSIAKNGVIKAEDFRMLLVGTGFTEQTEEQYFQFLAKFEIALPVANNSYLLPHLLPAKPALDIHGLRHQTTNTVQRVFKMSFVPVGFWQRFIARMLISLAEMDLQLFENKKNTKNRNKQLTIYSFTGTQRNRCSTFRVKRTHTVYWQEGLFVTFDGGYLSVESSDVNWKKKKSGGIKIICQSEIRDFSAMAFITDHVNSLIDQWFPALTATESDGTLLMEQYVPCHICATLRAEEIEANKKADDVQYFNMEDCVLTAIELDCIECPSHPNVPVPLQELVPELFMTDFPARLFLENSKLEYSENEINVLGQGGSGTVIYQARYQGKRVAVKRFQIKKCKSSPNSAADTMLKHLRAMDAMKNFSEFRQEASMLHSLQHPCIVSLIGISIHPLCFALDLAPLGSLTTVLSENSKGASFVPLGHMLTHKIAYQIAAGLTYLHKKNIIFCDLKSDNILVWSLDVKEHINIKLSDYGISRQSFHEGALGVEGTPGYQAPEIRPRIVYDEKVDMFSYGMVLYELLSGQRPVLGQHQLQISKKLSKGIRPVLGQPEEVQFHRMQALMMECWDTKPEKRPVAFSVVGRMKDPAFATFMYLLHCGRQSAFFSSQGQEYTVVFWDGKEDTRNYTVVNTEKGLIEVERMSCPGMKLCCQLKVQSALWTATEDQKIYIYSLQGMCPLNTPQKGLDTPATVSCFLAVPVVKKNSYLVLAGLSDGLVAVFSVAHGIPDDSCSYLCSHTANRSKFSIADSDPRQNPYPVKAMEVTNSGAEVWYSNGPGLLIIDCLTMEISRRLEPYSAPSVITSIACNSECHGEEVVWCLDDRTNFLVMYHVTSYQLCARYYCGDCSPLRDMFTIQEPFVGIPATTTIAHKVQEGNSLTDMSIIYSQELGTQILNHQDSLTDYCSMSSYSSSPPHQVTRSFSSLPSSPASSSSVPFSTDCEEADKCHELTPPSDPADSNASQASDKTQRLQAVTILPVKDLIWIPRRGGDIIIIGLEKESGMQRGRVIAVLKAGELASHGALVEAAVIARDTVVCCFENETAEWCLAVWRSWGARDFDVFYQSYEELGRLEACMRKRR</sequence>
<dbReference type="FunFam" id="3.80.10.10:FF:000753">
    <property type="entry name" value="Leucine rich repeat kinase 1"/>
    <property type="match status" value="1"/>
</dbReference>
<dbReference type="Gene3D" id="3.40.50.300">
    <property type="entry name" value="P-loop containing nucleotide triphosphate hydrolases"/>
    <property type="match status" value="1"/>
</dbReference>
<evidence type="ECO:0000256" key="4">
    <source>
        <dbReference type="ARBA" id="ARBA00022527"/>
    </source>
</evidence>
<evidence type="ECO:0000256" key="2">
    <source>
        <dbReference type="ARBA" id="ARBA00008171"/>
    </source>
</evidence>
<dbReference type="SUPFAM" id="SSF50978">
    <property type="entry name" value="WD40 repeat-like"/>
    <property type="match status" value="1"/>
</dbReference>
<keyword evidence="4" id="KW-0723">Serine/threonine-protein kinase</keyword>
<evidence type="ECO:0000256" key="9">
    <source>
        <dbReference type="ARBA" id="ARBA00022777"/>
    </source>
</evidence>
<evidence type="ECO:0000256" key="14">
    <source>
        <dbReference type="SAM" id="MobiDB-lite"/>
    </source>
</evidence>
<comment type="catalytic activity">
    <reaction evidence="13">
        <text>L-seryl-[protein] + ATP = O-phospho-L-seryl-[protein] + ADP + H(+)</text>
        <dbReference type="Rhea" id="RHEA:17989"/>
        <dbReference type="Rhea" id="RHEA-COMP:9863"/>
        <dbReference type="Rhea" id="RHEA-COMP:11604"/>
        <dbReference type="ChEBI" id="CHEBI:15378"/>
        <dbReference type="ChEBI" id="CHEBI:29999"/>
        <dbReference type="ChEBI" id="CHEBI:30616"/>
        <dbReference type="ChEBI" id="CHEBI:83421"/>
        <dbReference type="ChEBI" id="CHEBI:456216"/>
        <dbReference type="EC" id="2.7.11.1"/>
    </reaction>
</comment>
<dbReference type="InterPro" id="IPR036388">
    <property type="entry name" value="WH-like_DNA-bd_sf"/>
</dbReference>
<dbReference type="InterPro" id="IPR050647">
    <property type="entry name" value="Plant_LRR-RLKs"/>
</dbReference>
<dbReference type="Gene3D" id="1.25.40.20">
    <property type="entry name" value="Ankyrin repeat-containing domain"/>
    <property type="match status" value="1"/>
</dbReference>
<reference evidence="18" key="1">
    <citation type="submission" date="2025-08" db="UniProtKB">
        <authorList>
            <consortium name="RefSeq"/>
        </authorList>
    </citation>
    <scope>IDENTIFICATION</scope>
</reference>
<dbReference type="FunFam" id="3.80.10.10:FF:000091">
    <property type="entry name" value="leucine-rich repeat serine/threonine-protein kinase 1"/>
    <property type="match status" value="1"/>
</dbReference>
<organism evidence="17 18">
    <name type="scientific">Alligator sinensis</name>
    <name type="common">Chinese alligator</name>
    <dbReference type="NCBI Taxonomy" id="38654"/>
    <lineage>
        <taxon>Eukaryota</taxon>
        <taxon>Metazoa</taxon>
        <taxon>Chordata</taxon>
        <taxon>Craniata</taxon>
        <taxon>Vertebrata</taxon>
        <taxon>Euteleostomi</taxon>
        <taxon>Archelosauria</taxon>
        <taxon>Archosauria</taxon>
        <taxon>Crocodylia</taxon>
        <taxon>Alligatoridae</taxon>
        <taxon>Alligatorinae</taxon>
        <taxon>Alligator</taxon>
    </lineage>
</organism>